<keyword evidence="3" id="KW-1185">Reference proteome</keyword>
<evidence type="ECO:0000313" key="2">
    <source>
        <dbReference type="EMBL" id="GME69713.1"/>
    </source>
</evidence>
<protein>
    <submittedName>
        <fullName evidence="2">Unnamed protein product</fullName>
    </submittedName>
</protein>
<gene>
    <name evidence="2" type="ORF">Amon01_000909000</name>
</gene>
<proteinExistence type="predicted"/>
<evidence type="ECO:0000256" key="1">
    <source>
        <dbReference type="SAM" id="MobiDB-lite"/>
    </source>
</evidence>
<feature type="compositionally biased region" description="Basic residues" evidence="1">
    <location>
        <begin position="1"/>
        <end position="10"/>
    </location>
</feature>
<name>A0A9W6T026_AMBMO</name>
<accession>A0A9W6T026</accession>
<dbReference type="Proteomes" id="UP001165063">
    <property type="component" value="Unassembled WGS sequence"/>
</dbReference>
<dbReference type="EMBL" id="BSXU01009768">
    <property type="protein sequence ID" value="GME69713.1"/>
    <property type="molecule type" value="Genomic_DNA"/>
</dbReference>
<evidence type="ECO:0000313" key="3">
    <source>
        <dbReference type="Proteomes" id="UP001165063"/>
    </source>
</evidence>
<sequence length="108" mass="12145">MHARRVRVAHSRVQESKNPIESHASNFQAPAPSLSTIGTIGTILNFNLSNQCTFVCITGRHWNLVRLSHGPARGHSQVELANDILFIYCSDFIDSNYEYSKLKPGEYI</sequence>
<organism evidence="2 3">
    <name type="scientific">Ambrosiozyma monospora</name>
    <name type="common">Yeast</name>
    <name type="synonym">Endomycopsis monosporus</name>
    <dbReference type="NCBI Taxonomy" id="43982"/>
    <lineage>
        <taxon>Eukaryota</taxon>
        <taxon>Fungi</taxon>
        <taxon>Dikarya</taxon>
        <taxon>Ascomycota</taxon>
        <taxon>Saccharomycotina</taxon>
        <taxon>Pichiomycetes</taxon>
        <taxon>Pichiales</taxon>
        <taxon>Pichiaceae</taxon>
        <taxon>Ambrosiozyma</taxon>
    </lineage>
</organism>
<dbReference type="AlphaFoldDB" id="A0A9W6T026"/>
<feature type="region of interest" description="Disordered" evidence="1">
    <location>
        <begin position="1"/>
        <end position="27"/>
    </location>
</feature>
<reference evidence="2" key="1">
    <citation type="submission" date="2023-04" db="EMBL/GenBank/DDBJ databases">
        <title>Ambrosiozyma monospora NBRC 1965.</title>
        <authorList>
            <person name="Ichikawa N."/>
            <person name="Sato H."/>
            <person name="Tonouchi N."/>
        </authorList>
    </citation>
    <scope>NUCLEOTIDE SEQUENCE</scope>
    <source>
        <strain evidence="2">NBRC 1965</strain>
    </source>
</reference>
<comment type="caution">
    <text evidence="2">The sequence shown here is derived from an EMBL/GenBank/DDBJ whole genome shotgun (WGS) entry which is preliminary data.</text>
</comment>